<feature type="transmembrane region" description="Helical" evidence="1">
    <location>
        <begin position="102"/>
        <end position="127"/>
    </location>
</feature>
<sequence>MKVVHWVIGMIFSFSLIAALLFTSCEIAIYSDFDVYEREYEKYDVLSELDMTMDDAMYVTHEMMDYLRGDRETLSVVTDVDGKRQDFFNQQDRFHMSEVRGLFLGGMAIRAGACVSMVVCIILLLLMKADVRRILPSSYLIALAAVGLSLAVAGVMALVDFNAVFVMFHHLFFDNDLWIFDPAEDYMIRMLPEGLFADMAARIGVIFAAGLVISLILSIAARRSSKRDRRRALREPEDAH</sequence>
<dbReference type="Proteomes" id="UP000824130">
    <property type="component" value="Unassembled WGS sequence"/>
</dbReference>
<feature type="transmembrane region" description="Helical" evidence="1">
    <location>
        <begin position="139"/>
        <end position="168"/>
    </location>
</feature>
<reference evidence="2" key="1">
    <citation type="submission" date="2020-10" db="EMBL/GenBank/DDBJ databases">
        <authorList>
            <person name="Gilroy R."/>
        </authorList>
    </citation>
    <scope>NUCLEOTIDE SEQUENCE</scope>
    <source>
        <strain evidence="2">ChiSjej4B22-8349</strain>
    </source>
</reference>
<comment type="caution">
    <text evidence="2">The sequence shown here is derived from an EMBL/GenBank/DDBJ whole genome shotgun (WGS) entry which is preliminary data.</text>
</comment>
<protein>
    <submittedName>
        <fullName evidence="2">TIGR01906 family membrane protein</fullName>
    </submittedName>
</protein>
<feature type="transmembrane region" description="Helical" evidence="1">
    <location>
        <begin position="199"/>
        <end position="221"/>
    </location>
</feature>
<gene>
    <name evidence="2" type="ORF">IAD25_01610</name>
</gene>
<evidence type="ECO:0000313" key="3">
    <source>
        <dbReference type="Proteomes" id="UP000824130"/>
    </source>
</evidence>
<accession>A0A9D1SUN8</accession>
<dbReference type="Pfam" id="PF07314">
    <property type="entry name" value="Lit"/>
    <property type="match status" value="1"/>
</dbReference>
<dbReference type="EMBL" id="DVOB01000037">
    <property type="protein sequence ID" value="HIU95396.1"/>
    <property type="molecule type" value="Genomic_DNA"/>
</dbReference>
<dbReference type="InterPro" id="IPR010178">
    <property type="entry name" value="Lit"/>
</dbReference>
<dbReference type="NCBIfam" id="TIGR01906">
    <property type="entry name" value="integ_TIGR01906"/>
    <property type="match status" value="1"/>
</dbReference>
<evidence type="ECO:0000313" key="2">
    <source>
        <dbReference type="EMBL" id="HIU95396.1"/>
    </source>
</evidence>
<dbReference type="PROSITE" id="PS51257">
    <property type="entry name" value="PROKAR_LIPOPROTEIN"/>
    <property type="match status" value="1"/>
</dbReference>
<feature type="transmembrane region" description="Helical" evidence="1">
    <location>
        <begin position="7"/>
        <end position="30"/>
    </location>
</feature>
<dbReference type="AlphaFoldDB" id="A0A9D1SUN8"/>
<keyword evidence="1" id="KW-1133">Transmembrane helix</keyword>
<organism evidence="2 3">
    <name type="scientific">Candidatus Allocopromorpha excrementipullorum</name>
    <dbReference type="NCBI Taxonomy" id="2840743"/>
    <lineage>
        <taxon>Bacteria</taxon>
        <taxon>Bacillati</taxon>
        <taxon>Bacillota</taxon>
        <taxon>Clostridia</taxon>
        <taxon>Eubacteriales</taxon>
        <taxon>Eubacteriaceae</taxon>
        <taxon>Eubacteriaceae incertae sedis</taxon>
        <taxon>Candidatus Allocopromorpha</taxon>
    </lineage>
</organism>
<keyword evidence="1" id="KW-0472">Membrane</keyword>
<reference evidence="2" key="2">
    <citation type="journal article" date="2021" name="PeerJ">
        <title>Extensive microbial diversity within the chicken gut microbiome revealed by metagenomics and culture.</title>
        <authorList>
            <person name="Gilroy R."/>
            <person name="Ravi A."/>
            <person name="Getino M."/>
            <person name="Pursley I."/>
            <person name="Horton D.L."/>
            <person name="Alikhan N.F."/>
            <person name="Baker D."/>
            <person name="Gharbi K."/>
            <person name="Hall N."/>
            <person name="Watson M."/>
            <person name="Adriaenssens E.M."/>
            <person name="Foster-Nyarko E."/>
            <person name="Jarju S."/>
            <person name="Secka A."/>
            <person name="Antonio M."/>
            <person name="Oren A."/>
            <person name="Chaudhuri R.R."/>
            <person name="La Ragione R."/>
            <person name="Hildebrand F."/>
            <person name="Pallen M.J."/>
        </authorList>
    </citation>
    <scope>NUCLEOTIDE SEQUENCE</scope>
    <source>
        <strain evidence="2">ChiSjej4B22-8349</strain>
    </source>
</reference>
<name>A0A9D1SUN8_9FIRM</name>
<keyword evidence="1" id="KW-0812">Transmembrane</keyword>
<evidence type="ECO:0000256" key="1">
    <source>
        <dbReference type="SAM" id="Phobius"/>
    </source>
</evidence>
<proteinExistence type="predicted"/>